<evidence type="ECO:0000313" key="2">
    <source>
        <dbReference type="EMBL" id="MDW7547187.1"/>
    </source>
</evidence>
<name>A0AAW9CIQ8_BIFLN</name>
<keyword evidence="1" id="KW-0472">Membrane</keyword>
<dbReference type="EMBL" id="JAWUDL010000029">
    <property type="protein sequence ID" value="MDW7547187.1"/>
    <property type="molecule type" value="Genomic_DNA"/>
</dbReference>
<organism evidence="2 3">
    <name type="scientific">Bifidobacterium longum</name>
    <dbReference type="NCBI Taxonomy" id="216816"/>
    <lineage>
        <taxon>Bacteria</taxon>
        <taxon>Bacillati</taxon>
        <taxon>Actinomycetota</taxon>
        <taxon>Actinomycetes</taxon>
        <taxon>Bifidobacteriales</taxon>
        <taxon>Bifidobacteriaceae</taxon>
        <taxon>Bifidobacterium</taxon>
    </lineage>
</organism>
<gene>
    <name evidence="2" type="ORF">SCX10_10305</name>
</gene>
<feature type="transmembrane region" description="Helical" evidence="1">
    <location>
        <begin position="12"/>
        <end position="33"/>
    </location>
</feature>
<protein>
    <submittedName>
        <fullName evidence="2">Uncharacterized protein</fullName>
    </submittedName>
</protein>
<keyword evidence="1" id="KW-1133">Transmembrane helix</keyword>
<accession>A0AAW9CIQ8</accession>
<feature type="transmembrane region" description="Helical" evidence="1">
    <location>
        <begin position="39"/>
        <end position="62"/>
    </location>
</feature>
<dbReference type="RefSeq" id="WP_318713084.1">
    <property type="nucleotide sequence ID" value="NZ_JAWUDK010000036.1"/>
</dbReference>
<sequence length="68" mass="7774">MERRQRAENRDVIRSIQLLAAIAVAADVAQWVIALPQAGLWLGITSLVFFVVFAVFGTWLVFHWHPRD</sequence>
<evidence type="ECO:0000313" key="3">
    <source>
        <dbReference type="Proteomes" id="UP001272183"/>
    </source>
</evidence>
<dbReference type="AlphaFoldDB" id="A0AAW9CIQ8"/>
<keyword evidence="1" id="KW-0812">Transmembrane</keyword>
<evidence type="ECO:0000256" key="1">
    <source>
        <dbReference type="SAM" id="Phobius"/>
    </source>
</evidence>
<dbReference type="Proteomes" id="UP001272183">
    <property type="component" value="Unassembled WGS sequence"/>
</dbReference>
<comment type="caution">
    <text evidence="2">The sequence shown here is derived from an EMBL/GenBank/DDBJ whole genome shotgun (WGS) entry which is preliminary data.</text>
</comment>
<proteinExistence type="predicted"/>
<reference evidence="2" key="1">
    <citation type="submission" date="2023-10" db="EMBL/GenBank/DDBJ databases">
        <title>Supernatant from a Refined Defined Microbial Community Protects Mice from Clostridioides difficile Infection.</title>
        <authorList>
            <person name="Douchant K."/>
            <person name="He S.-M."/>
            <person name="Noordhof C."/>
            <person name="Greenlaw J."/>
            <person name="Schroeter K."/>
            <person name="Vancuren S.J."/>
            <person name="Sjaarda C."/>
            <person name="Allen-Vercoe E."/>
            <person name="Gloor G.B."/>
            <person name="Vanner S.J."/>
            <person name="Petrof E.O."/>
            <person name="Sheth P.M."/>
            <person name="Guzman M."/>
        </authorList>
    </citation>
    <scope>NUCLEOTIDE SEQUENCE</scope>
    <source>
        <strain evidence="2">16-6-I_4_FM</strain>
    </source>
</reference>